<feature type="transmembrane region" description="Helical" evidence="2">
    <location>
        <begin position="152"/>
        <end position="170"/>
    </location>
</feature>
<keyword evidence="2" id="KW-0812">Transmembrane</keyword>
<feature type="transmembrane region" description="Helical" evidence="2">
    <location>
        <begin position="69"/>
        <end position="91"/>
    </location>
</feature>
<feature type="region of interest" description="Disordered" evidence="1">
    <location>
        <begin position="1"/>
        <end position="30"/>
    </location>
</feature>
<dbReference type="AlphaFoldDB" id="A0A6A6D022"/>
<feature type="compositionally biased region" description="Low complexity" evidence="1">
    <location>
        <begin position="9"/>
        <end position="30"/>
    </location>
</feature>
<evidence type="ECO:0000313" key="4">
    <source>
        <dbReference type="Proteomes" id="UP000799537"/>
    </source>
</evidence>
<feature type="transmembrane region" description="Helical" evidence="2">
    <location>
        <begin position="121"/>
        <end position="140"/>
    </location>
</feature>
<dbReference type="PANTHER" id="PTHR42024">
    <property type="entry name" value="AMINO ACID PERMEASE_ SLC12A DOMAIN-CONTAINING PROTEIN"/>
    <property type="match status" value="1"/>
</dbReference>
<accession>A0A6A6D022</accession>
<reference evidence="3" key="1">
    <citation type="journal article" date="2020" name="Stud. Mycol.">
        <title>101 Dothideomycetes genomes: a test case for predicting lifestyles and emergence of pathogens.</title>
        <authorList>
            <person name="Haridas S."/>
            <person name="Albert R."/>
            <person name="Binder M."/>
            <person name="Bloem J."/>
            <person name="Labutti K."/>
            <person name="Salamov A."/>
            <person name="Andreopoulos B."/>
            <person name="Baker S."/>
            <person name="Barry K."/>
            <person name="Bills G."/>
            <person name="Bluhm B."/>
            <person name="Cannon C."/>
            <person name="Castanera R."/>
            <person name="Culley D."/>
            <person name="Daum C."/>
            <person name="Ezra D."/>
            <person name="Gonzalez J."/>
            <person name="Henrissat B."/>
            <person name="Kuo A."/>
            <person name="Liang C."/>
            <person name="Lipzen A."/>
            <person name="Lutzoni F."/>
            <person name="Magnuson J."/>
            <person name="Mondo S."/>
            <person name="Nolan M."/>
            <person name="Ohm R."/>
            <person name="Pangilinan J."/>
            <person name="Park H.-J."/>
            <person name="Ramirez L."/>
            <person name="Alfaro M."/>
            <person name="Sun H."/>
            <person name="Tritt A."/>
            <person name="Yoshinaga Y."/>
            <person name="Zwiers L.-H."/>
            <person name="Turgeon B."/>
            <person name="Goodwin S."/>
            <person name="Spatafora J."/>
            <person name="Crous P."/>
            <person name="Grigoriev I."/>
        </authorList>
    </citation>
    <scope>NUCLEOTIDE SEQUENCE</scope>
    <source>
        <strain evidence="3">ATCC 36951</strain>
    </source>
</reference>
<feature type="transmembrane region" description="Helical" evidence="2">
    <location>
        <begin position="40"/>
        <end position="62"/>
    </location>
</feature>
<dbReference type="EMBL" id="ML993583">
    <property type="protein sequence ID" value="KAF2171502.1"/>
    <property type="molecule type" value="Genomic_DNA"/>
</dbReference>
<name>A0A6A6D022_ZASCE</name>
<gene>
    <name evidence="3" type="ORF">M409DRAFT_63746</name>
</gene>
<dbReference type="GeneID" id="54569017"/>
<organism evidence="3 4">
    <name type="scientific">Zasmidium cellare ATCC 36951</name>
    <dbReference type="NCBI Taxonomy" id="1080233"/>
    <lineage>
        <taxon>Eukaryota</taxon>
        <taxon>Fungi</taxon>
        <taxon>Dikarya</taxon>
        <taxon>Ascomycota</taxon>
        <taxon>Pezizomycotina</taxon>
        <taxon>Dothideomycetes</taxon>
        <taxon>Dothideomycetidae</taxon>
        <taxon>Mycosphaerellales</taxon>
        <taxon>Mycosphaerellaceae</taxon>
        <taxon>Zasmidium</taxon>
    </lineage>
</organism>
<evidence type="ECO:0000256" key="1">
    <source>
        <dbReference type="SAM" id="MobiDB-lite"/>
    </source>
</evidence>
<protein>
    <submittedName>
        <fullName evidence="3">Uncharacterized protein</fullName>
    </submittedName>
</protein>
<keyword evidence="2" id="KW-1133">Transmembrane helix</keyword>
<dbReference type="OrthoDB" id="4838853at2759"/>
<dbReference type="Proteomes" id="UP000799537">
    <property type="component" value="Unassembled WGS sequence"/>
</dbReference>
<evidence type="ECO:0000256" key="2">
    <source>
        <dbReference type="SAM" id="Phobius"/>
    </source>
</evidence>
<evidence type="ECO:0000313" key="3">
    <source>
        <dbReference type="EMBL" id="KAF2171502.1"/>
    </source>
</evidence>
<keyword evidence="2" id="KW-0472">Membrane</keyword>
<dbReference type="RefSeq" id="XP_033672391.1">
    <property type="nucleotide sequence ID" value="XM_033815745.1"/>
</dbReference>
<sequence>MDGPPPSSTTPTTDPSKLESTNTTTTLPPLPLNLSTHKPFITLHWLPIMLTSGILPITLYFALHYGTSLSLTVVLTIPLVLMGVVSLTALLRRSWRLSCKESACRPLGCEAMRWSGDFFHWNFLGGFVVLTVVISVEIGVGSLCALPLSLPIFYISVELLIAQVAMRAGWRTPVRMSSLPRGSPTHPGTFILVEDVVAVDGGLGREWREVWGRRYEADGELRALLRRLDLLWAINKDIGYTVGWGLPWVWAGDMVVITIWMVKRMLRRQRGR</sequence>
<dbReference type="PANTHER" id="PTHR42024:SF1">
    <property type="entry name" value="AMINO ACID PERMEASE_ SLC12A DOMAIN-CONTAINING PROTEIN"/>
    <property type="match status" value="1"/>
</dbReference>
<feature type="transmembrane region" description="Helical" evidence="2">
    <location>
        <begin position="238"/>
        <end position="262"/>
    </location>
</feature>
<keyword evidence="4" id="KW-1185">Reference proteome</keyword>
<proteinExistence type="predicted"/>